<evidence type="ECO:0000313" key="2">
    <source>
        <dbReference type="Proteomes" id="UP000193907"/>
    </source>
</evidence>
<gene>
    <name evidence="1" type="ORF">AWB95_09370</name>
</gene>
<protein>
    <submittedName>
        <fullName evidence="1">Uncharacterized protein</fullName>
    </submittedName>
</protein>
<dbReference type="AlphaFoldDB" id="A0A1X1RSL7"/>
<sequence length="61" mass="6256">MIWARLLAYSSSVTAPDWCSRSNSCKRSPIDGSGAVSNGPAAGATAAAGWAAWLAAWRTTA</sequence>
<accession>A0A1X1RSL7</accession>
<comment type="caution">
    <text evidence="1">The sequence shown here is derived from an EMBL/GenBank/DDBJ whole genome shotgun (WGS) entry which is preliminary data.</text>
</comment>
<dbReference type="Proteomes" id="UP000193907">
    <property type="component" value="Unassembled WGS sequence"/>
</dbReference>
<evidence type="ECO:0000313" key="1">
    <source>
        <dbReference type="EMBL" id="ORV14812.1"/>
    </source>
</evidence>
<dbReference type="EMBL" id="LQOM01000024">
    <property type="protein sequence ID" value="ORV14812.1"/>
    <property type="molecule type" value="Genomic_DNA"/>
</dbReference>
<keyword evidence="2" id="KW-1185">Reference proteome</keyword>
<organism evidence="1 2">
    <name type="scientific">Mycobacterium celatum</name>
    <dbReference type="NCBI Taxonomy" id="28045"/>
    <lineage>
        <taxon>Bacteria</taxon>
        <taxon>Bacillati</taxon>
        <taxon>Actinomycetota</taxon>
        <taxon>Actinomycetes</taxon>
        <taxon>Mycobacteriales</taxon>
        <taxon>Mycobacteriaceae</taxon>
        <taxon>Mycobacterium</taxon>
    </lineage>
</organism>
<proteinExistence type="predicted"/>
<reference evidence="1 2" key="1">
    <citation type="submission" date="2016-01" db="EMBL/GenBank/DDBJ databases">
        <title>The new phylogeny of the genus Mycobacterium.</title>
        <authorList>
            <person name="Tarcisio F."/>
            <person name="Conor M."/>
            <person name="Antonella G."/>
            <person name="Elisabetta G."/>
            <person name="Giulia F.S."/>
            <person name="Sara T."/>
            <person name="Anna F."/>
            <person name="Clotilde B."/>
            <person name="Roberto B."/>
            <person name="Veronica D.S."/>
            <person name="Fabio R."/>
            <person name="Monica P."/>
            <person name="Olivier J."/>
            <person name="Enrico T."/>
            <person name="Nicola S."/>
        </authorList>
    </citation>
    <scope>NUCLEOTIDE SEQUENCE [LARGE SCALE GENOMIC DNA]</scope>
    <source>
        <strain evidence="1 2">DSM 44243</strain>
    </source>
</reference>
<name>A0A1X1RSL7_MYCCE</name>